<dbReference type="AlphaFoldDB" id="A0A3M7RVU4"/>
<keyword evidence="2" id="KW-1185">Reference proteome</keyword>
<dbReference type="EMBL" id="REGN01002506">
    <property type="protein sequence ID" value="RNA27691.1"/>
    <property type="molecule type" value="Genomic_DNA"/>
</dbReference>
<sequence>MRGFGSDSFKINLANLTGKFRNINKQRKKESLLLTLPIWPVPGPDEKRGGVMMMQTYRCRSQVRMRK</sequence>
<dbReference type="Proteomes" id="UP000276133">
    <property type="component" value="Unassembled WGS sequence"/>
</dbReference>
<name>A0A3M7RVU4_BRAPC</name>
<reference evidence="1 2" key="1">
    <citation type="journal article" date="2018" name="Sci. Rep.">
        <title>Genomic signatures of local adaptation to the degree of environmental predictability in rotifers.</title>
        <authorList>
            <person name="Franch-Gras L."/>
            <person name="Hahn C."/>
            <person name="Garcia-Roger E.M."/>
            <person name="Carmona M.J."/>
            <person name="Serra M."/>
            <person name="Gomez A."/>
        </authorList>
    </citation>
    <scope>NUCLEOTIDE SEQUENCE [LARGE SCALE GENOMIC DNA]</scope>
    <source>
        <strain evidence="1">HYR1</strain>
    </source>
</reference>
<proteinExistence type="predicted"/>
<gene>
    <name evidence="1" type="ORF">BpHYR1_020732</name>
</gene>
<evidence type="ECO:0000313" key="2">
    <source>
        <dbReference type="Proteomes" id="UP000276133"/>
    </source>
</evidence>
<comment type="caution">
    <text evidence="1">The sequence shown here is derived from an EMBL/GenBank/DDBJ whole genome shotgun (WGS) entry which is preliminary data.</text>
</comment>
<organism evidence="1 2">
    <name type="scientific">Brachionus plicatilis</name>
    <name type="common">Marine rotifer</name>
    <name type="synonym">Brachionus muelleri</name>
    <dbReference type="NCBI Taxonomy" id="10195"/>
    <lineage>
        <taxon>Eukaryota</taxon>
        <taxon>Metazoa</taxon>
        <taxon>Spiralia</taxon>
        <taxon>Gnathifera</taxon>
        <taxon>Rotifera</taxon>
        <taxon>Eurotatoria</taxon>
        <taxon>Monogononta</taxon>
        <taxon>Pseudotrocha</taxon>
        <taxon>Ploima</taxon>
        <taxon>Brachionidae</taxon>
        <taxon>Brachionus</taxon>
    </lineage>
</organism>
<accession>A0A3M7RVU4</accession>
<evidence type="ECO:0000313" key="1">
    <source>
        <dbReference type="EMBL" id="RNA27691.1"/>
    </source>
</evidence>
<protein>
    <submittedName>
        <fullName evidence="1">Uncharacterized protein</fullName>
    </submittedName>
</protein>